<comment type="domain">
    <text evidence="10">The DHHC domain is required for palmitoyltransferase activity.</text>
</comment>
<dbReference type="AlphaFoldDB" id="A0A1Y1W6S1"/>
<feature type="transmembrane region" description="Helical" evidence="10">
    <location>
        <begin position="503"/>
        <end position="531"/>
    </location>
</feature>
<dbReference type="Pfam" id="PF01529">
    <property type="entry name" value="DHHC"/>
    <property type="match status" value="1"/>
</dbReference>
<evidence type="ECO:0000313" key="13">
    <source>
        <dbReference type="EMBL" id="ORX69243.1"/>
    </source>
</evidence>
<comment type="catalytic activity">
    <reaction evidence="9 10">
        <text>L-cysteinyl-[protein] + hexadecanoyl-CoA = S-hexadecanoyl-L-cysteinyl-[protein] + CoA</text>
        <dbReference type="Rhea" id="RHEA:36683"/>
        <dbReference type="Rhea" id="RHEA-COMP:10131"/>
        <dbReference type="Rhea" id="RHEA-COMP:11032"/>
        <dbReference type="ChEBI" id="CHEBI:29950"/>
        <dbReference type="ChEBI" id="CHEBI:57287"/>
        <dbReference type="ChEBI" id="CHEBI:57379"/>
        <dbReference type="ChEBI" id="CHEBI:74151"/>
        <dbReference type="EC" id="2.3.1.225"/>
    </reaction>
</comment>
<organism evidence="13 14">
    <name type="scientific">Linderina pennispora</name>
    <dbReference type="NCBI Taxonomy" id="61395"/>
    <lineage>
        <taxon>Eukaryota</taxon>
        <taxon>Fungi</taxon>
        <taxon>Fungi incertae sedis</taxon>
        <taxon>Zoopagomycota</taxon>
        <taxon>Kickxellomycotina</taxon>
        <taxon>Kickxellomycetes</taxon>
        <taxon>Kickxellales</taxon>
        <taxon>Kickxellaceae</taxon>
        <taxon>Linderina</taxon>
    </lineage>
</organism>
<dbReference type="InterPro" id="IPR039859">
    <property type="entry name" value="PFA4/ZDH16/20/ERF2-like"/>
</dbReference>
<evidence type="ECO:0000256" key="3">
    <source>
        <dbReference type="ARBA" id="ARBA00022692"/>
    </source>
</evidence>
<keyword evidence="3 10" id="KW-0812">Transmembrane</keyword>
<evidence type="ECO:0000256" key="5">
    <source>
        <dbReference type="ARBA" id="ARBA00023136"/>
    </source>
</evidence>
<dbReference type="GO" id="GO:0016020">
    <property type="term" value="C:membrane"/>
    <property type="evidence" value="ECO:0007669"/>
    <property type="project" value="UniProtKB-SubCell"/>
</dbReference>
<dbReference type="InterPro" id="IPR001594">
    <property type="entry name" value="Palmitoyltrfase_DHHC"/>
</dbReference>
<feature type="domain" description="Palmitoyltransferase DHHC" evidence="12">
    <location>
        <begin position="420"/>
        <end position="543"/>
    </location>
</feature>
<feature type="region of interest" description="Disordered" evidence="11">
    <location>
        <begin position="346"/>
        <end position="400"/>
    </location>
</feature>
<protein>
    <recommendedName>
        <fullName evidence="10">Palmitoyltransferase</fullName>
        <ecNumber evidence="10">2.3.1.225</ecNumber>
    </recommendedName>
</protein>
<keyword evidence="14" id="KW-1185">Reference proteome</keyword>
<keyword evidence="8 10" id="KW-0012">Acyltransferase</keyword>
<keyword evidence="5 10" id="KW-0472">Membrane</keyword>
<comment type="similarity">
    <text evidence="10">Belongs to the DHHC palmitoyltransferase family.</text>
</comment>
<feature type="transmembrane region" description="Helical" evidence="10">
    <location>
        <begin position="245"/>
        <end position="269"/>
    </location>
</feature>
<dbReference type="RefSeq" id="XP_040742975.1">
    <property type="nucleotide sequence ID" value="XM_040890411.1"/>
</dbReference>
<dbReference type="Proteomes" id="UP000193922">
    <property type="component" value="Unassembled WGS sequence"/>
</dbReference>
<dbReference type="STRING" id="61395.A0A1Y1W6S1"/>
<evidence type="ECO:0000259" key="12">
    <source>
        <dbReference type="Pfam" id="PF01529"/>
    </source>
</evidence>
<evidence type="ECO:0000256" key="7">
    <source>
        <dbReference type="ARBA" id="ARBA00023288"/>
    </source>
</evidence>
<evidence type="ECO:0000256" key="2">
    <source>
        <dbReference type="ARBA" id="ARBA00022679"/>
    </source>
</evidence>
<evidence type="ECO:0000313" key="14">
    <source>
        <dbReference type="Proteomes" id="UP000193922"/>
    </source>
</evidence>
<sequence>MPADDDIGKLLGMRPDLANDLAPVDGGSGDDSITGGADALKGVANGAVDGGSNASADSECMAGCKVTDQSCKARCLGVPGVAGRKMPRKQDINGNLPLNWRVAADQWCPGYSYAQGCIVGDTLYWDLPDGNGSQHGSQQQQQQFGDLATQYKSIVERTQKCQEDCKTKLDILQQVCVRKCTLFLSDPVGHDLDTTPAFVPRPTVEVHEEPSSSRVLGNYDDFVRSYVLRRKQPGWDRNMQYQPVLVFKTLGFLPVIFTLGLLFWSLYAYTGFVLPRMYRNGRFLCILWALLWLTLWVLTTWSYFICVFRNPGNPVGVVSRQTASHGQYHRIPNRAAAAAAAAAGFQPGSTNRQASSTQHRRYADDAHSLSSSSRSSSDMERQLEESDRASEYSDDSNGQLTEEQLQRTELVYAITVKDNGQPRFCQKCNAPKPDRTHHCSICGICVLKMDHHCPWLNNCVGFHTQKAFLLFICHGTLYVSSVFVTTVIYFLHEFVEMDGGDEVNVNAIVLMILSAVFSLCLVAFAGFHIYLVLSNLTTIESYERNHFKVQQQQGLRQAKYVNLFDVGAKKNFYQVFGSTWYWWFAPVTTTMGDGVRFPINYESYNELHHGA</sequence>
<feature type="transmembrane region" description="Helical" evidence="10">
    <location>
        <begin position="467"/>
        <end position="491"/>
    </location>
</feature>
<evidence type="ECO:0000256" key="8">
    <source>
        <dbReference type="ARBA" id="ARBA00023315"/>
    </source>
</evidence>
<comment type="subcellular location">
    <subcellularLocation>
        <location evidence="1">Membrane</location>
        <topology evidence="1">Multi-pass membrane protein</topology>
    </subcellularLocation>
</comment>
<evidence type="ECO:0000256" key="9">
    <source>
        <dbReference type="ARBA" id="ARBA00048048"/>
    </source>
</evidence>
<evidence type="ECO:0000256" key="1">
    <source>
        <dbReference type="ARBA" id="ARBA00004141"/>
    </source>
</evidence>
<comment type="caution">
    <text evidence="13">The sequence shown here is derived from an EMBL/GenBank/DDBJ whole genome shotgun (WGS) entry which is preliminary data.</text>
</comment>
<keyword evidence="4 10" id="KW-1133">Transmembrane helix</keyword>
<evidence type="ECO:0000256" key="11">
    <source>
        <dbReference type="SAM" id="MobiDB-lite"/>
    </source>
</evidence>
<proteinExistence type="inferred from homology"/>
<dbReference type="EMBL" id="MCFD01000008">
    <property type="protein sequence ID" value="ORX69243.1"/>
    <property type="molecule type" value="Genomic_DNA"/>
</dbReference>
<accession>A0A1Y1W6S1</accession>
<evidence type="ECO:0000256" key="10">
    <source>
        <dbReference type="RuleBase" id="RU079119"/>
    </source>
</evidence>
<dbReference type="PROSITE" id="PS50216">
    <property type="entry name" value="DHHC"/>
    <property type="match status" value="1"/>
</dbReference>
<dbReference type="PANTHER" id="PTHR12246">
    <property type="entry name" value="PALMITOYLTRANSFERASE ZDHHC16"/>
    <property type="match status" value="1"/>
</dbReference>
<dbReference type="OrthoDB" id="9909019at2759"/>
<feature type="transmembrane region" description="Helical" evidence="10">
    <location>
        <begin position="281"/>
        <end position="304"/>
    </location>
</feature>
<reference evidence="13 14" key="1">
    <citation type="submission" date="2016-07" db="EMBL/GenBank/DDBJ databases">
        <title>Pervasive Adenine N6-methylation of Active Genes in Fungi.</title>
        <authorList>
            <consortium name="DOE Joint Genome Institute"/>
            <person name="Mondo S.J."/>
            <person name="Dannebaum R.O."/>
            <person name="Kuo R.C."/>
            <person name="Labutti K."/>
            <person name="Haridas S."/>
            <person name="Kuo A."/>
            <person name="Salamov A."/>
            <person name="Ahrendt S.R."/>
            <person name="Lipzen A."/>
            <person name="Sullivan W."/>
            <person name="Andreopoulos W.B."/>
            <person name="Clum A."/>
            <person name="Lindquist E."/>
            <person name="Daum C."/>
            <person name="Ramamoorthy G.K."/>
            <person name="Gryganskyi A."/>
            <person name="Culley D."/>
            <person name="Magnuson J.K."/>
            <person name="James T.Y."/>
            <person name="O'Malley M.A."/>
            <person name="Stajich J.E."/>
            <person name="Spatafora J.W."/>
            <person name="Visel A."/>
            <person name="Grigoriev I.V."/>
        </authorList>
    </citation>
    <scope>NUCLEOTIDE SEQUENCE [LARGE SCALE GENOMIC DNA]</scope>
    <source>
        <strain evidence="13 14">ATCC 12442</strain>
    </source>
</reference>
<name>A0A1Y1W6S1_9FUNG</name>
<keyword evidence="7" id="KW-0449">Lipoprotein</keyword>
<gene>
    <name evidence="13" type="ORF">DL89DRAFT_293663</name>
</gene>
<dbReference type="EC" id="2.3.1.225" evidence="10"/>
<keyword evidence="6" id="KW-0564">Palmitate</keyword>
<evidence type="ECO:0000256" key="4">
    <source>
        <dbReference type="ARBA" id="ARBA00022989"/>
    </source>
</evidence>
<dbReference type="GeneID" id="63807059"/>
<feature type="compositionally biased region" description="Polar residues" evidence="11">
    <location>
        <begin position="347"/>
        <end position="357"/>
    </location>
</feature>
<feature type="compositionally biased region" description="Basic and acidic residues" evidence="11">
    <location>
        <begin position="377"/>
        <end position="391"/>
    </location>
</feature>
<keyword evidence="2 10" id="KW-0808">Transferase</keyword>
<evidence type="ECO:0000256" key="6">
    <source>
        <dbReference type="ARBA" id="ARBA00023139"/>
    </source>
</evidence>
<dbReference type="GO" id="GO:0019706">
    <property type="term" value="F:protein-cysteine S-palmitoyltransferase activity"/>
    <property type="evidence" value="ECO:0007669"/>
    <property type="project" value="UniProtKB-EC"/>
</dbReference>